<feature type="domain" description="DUF5000" evidence="2">
    <location>
        <begin position="257"/>
        <end position="402"/>
    </location>
</feature>
<dbReference type="InterPro" id="IPR032527">
    <property type="entry name" value="DUF4959"/>
</dbReference>
<evidence type="ECO:0000313" key="5">
    <source>
        <dbReference type="Proteomes" id="UP000198757"/>
    </source>
</evidence>
<dbReference type="Pfam" id="PF16391">
    <property type="entry name" value="DUF5000"/>
    <property type="match status" value="1"/>
</dbReference>
<evidence type="ECO:0008006" key="6">
    <source>
        <dbReference type="Google" id="ProtNLM"/>
    </source>
</evidence>
<dbReference type="EMBL" id="FMZO01000005">
    <property type="protein sequence ID" value="SDD00290.1"/>
    <property type="molecule type" value="Genomic_DNA"/>
</dbReference>
<evidence type="ECO:0000259" key="2">
    <source>
        <dbReference type="Pfam" id="PF16391"/>
    </source>
</evidence>
<dbReference type="InterPro" id="IPR033431">
    <property type="entry name" value="DUF5126"/>
</dbReference>
<keyword evidence="5" id="KW-1185">Reference proteome</keyword>
<dbReference type="InterPro" id="IPR008979">
    <property type="entry name" value="Galactose-bd-like_sf"/>
</dbReference>
<dbReference type="STRING" id="1285928.SAMN04487894_105169"/>
<dbReference type="Pfam" id="PF16323">
    <property type="entry name" value="DUF4959"/>
    <property type="match status" value="1"/>
</dbReference>
<dbReference type="InterPro" id="IPR032164">
    <property type="entry name" value="DUF5000"/>
</dbReference>
<dbReference type="Proteomes" id="UP000198757">
    <property type="component" value="Unassembled WGS sequence"/>
</dbReference>
<dbReference type="AlphaFoldDB" id="A0A1G6R6L2"/>
<reference evidence="5" key="1">
    <citation type="submission" date="2016-10" db="EMBL/GenBank/DDBJ databases">
        <authorList>
            <person name="Varghese N."/>
            <person name="Submissions S."/>
        </authorList>
    </citation>
    <scope>NUCLEOTIDE SEQUENCE [LARGE SCALE GENOMIC DNA]</scope>
    <source>
        <strain evidence="5">DSM 25811 / CCM 8410 / LMG 26954 / E90</strain>
    </source>
</reference>
<evidence type="ECO:0000313" key="4">
    <source>
        <dbReference type="EMBL" id="SDD00290.1"/>
    </source>
</evidence>
<sequence length="407" mass="45644">MYSIHFWSRSVLSKITACALLAVLTTACKREEVGQPRTDSQPPSAITSTKVTATPGGAVISYSLPNETDISYVLCEYTGDDGEKKVTRSSVYQNSIKVEGLGKVAPVDYSLYLVDHSENRSQPFSGSFVPLEPALQTVFRTVKITPDFSGVLVNWTNETQELLGFFLYAVNDQGKWEEQGLSFSSRDEDVRALRGYDTTRRQFGVRILDRFGHTTDTLVEAASPLFEKQLDKKKFTDGYLAGDNNTSHNTRPLSNVWDGSTSVIWHTVPTAGFVMPETFTIDLGVSALLSRMVLWNRLDYSYSQHNPRFFEVWGSNTLSHGHTDKYWETDDWKNEWTLLGDFEEVKPSGGPGITNEDKAAEAAGFEFLFKPGAGKMRYLRFVIKETWQKTAAIHFAELSIFGDDSVH</sequence>
<dbReference type="RefSeq" id="WP_176954388.1">
    <property type="nucleotide sequence ID" value="NZ_FMZO01000005.1"/>
</dbReference>
<accession>A0A1G6R6L2</accession>
<proteinExistence type="predicted"/>
<evidence type="ECO:0000259" key="1">
    <source>
        <dbReference type="Pfam" id="PF16323"/>
    </source>
</evidence>
<dbReference type="SUPFAM" id="SSF49785">
    <property type="entry name" value="Galactose-binding domain-like"/>
    <property type="match status" value="1"/>
</dbReference>
<organism evidence="4 5">
    <name type="scientific">Niabella drilacis (strain DSM 25811 / CCM 8410 / CCUG 62505 / LMG 26954 / E90)</name>
    <dbReference type="NCBI Taxonomy" id="1285928"/>
    <lineage>
        <taxon>Bacteria</taxon>
        <taxon>Pseudomonadati</taxon>
        <taxon>Bacteroidota</taxon>
        <taxon>Chitinophagia</taxon>
        <taxon>Chitinophagales</taxon>
        <taxon>Chitinophagaceae</taxon>
        <taxon>Niabella</taxon>
    </lineage>
</organism>
<gene>
    <name evidence="4" type="ORF">SAMN04487894_105169</name>
</gene>
<protein>
    <recommendedName>
        <fullName evidence="6">F5/8 type C domain-containing protein</fullName>
    </recommendedName>
</protein>
<evidence type="ECO:0000259" key="3">
    <source>
        <dbReference type="Pfam" id="PF17166"/>
    </source>
</evidence>
<feature type="domain" description="DUF5126" evidence="3">
    <location>
        <begin position="131"/>
        <end position="233"/>
    </location>
</feature>
<dbReference type="Pfam" id="PF17166">
    <property type="entry name" value="DUF5126"/>
    <property type="match status" value="1"/>
</dbReference>
<name>A0A1G6R6L2_NIADE</name>
<feature type="domain" description="DUF4959" evidence="1">
    <location>
        <begin position="27"/>
        <end position="129"/>
    </location>
</feature>
<dbReference type="Gene3D" id="2.60.120.260">
    <property type="entry name" value="Galactose-binding domain-like"/>
    <property type="match status" value="1"/>
</dbReference>